<keyword evidence="3" id="KW-1185">Reference proteome</keyword>
<accession>A0ABU8I3J5</accession>
<dbReference type="Gene3D" id="3.90.1200.10">
    <property type="match status" value="1"/>
</dbReference>
<dbReference type="RefSeq" id="WP_336557378.1">
    <property type="nucleotide sequence ID" value="NZ_JAYLLN010000007.1"/>
</dbReference>
<proteinExistence type="predicted"/>
<evidence type="ECO:0000313" key="2">
    <source>
        <dbReference type="EMBL" id="MEI5984280.1"/>
    </source>
</evidence>
<comment type="caution">
    <text evidence="2">The sequence shown here is derived from an EMBL/GenBank/DDBJ whole genome shotgun (WGS) entry which is preliminary data.</text>
</comment>
<dbReference type="Gene3D" id="3.30.200.20">
    <property type="entry name" value="Phosphorylase Kinase, domain 1"/>
    <property type="match status" value="1"/>
</dbReference>
<dbReference type="PANTHER" id="PTHR21310">
    <property type="entry name" value="AMINOGLYCOSIDE PHOSPHOTRANSFERASE-RELATED-RELATED"/>
    <property type="match status" value="1"/>
</dbReference>
<name>A0ABU8I3J5_9SPHI</name>
<dbReference type="InterPro" id="IPR051678">
    <property type="entry name" value="AGP_Transferase"/>
</dbReference>
<evidence type="ECO:0000313" key="3">
    <source>
        <dbReference type="Proteomes" id="UP001363035"/>
    </source>
</evidence>
<dbReference type="CDD" id="cd05152">
    <property type="entry name" value="MPH2"/>
    <property type="match status" value="1"/>
</dbReference>
<feature type="domain" description="Aminoglycoside phosphotransferase" evidence="1">
    <location>
        <begin position="39"/>
        <end position="255"/>
    </location>
</feature>
<dbReference type="Proteomes" id="UP001363035">
    <property type="component" value="Unassembled WGS sequence"/>
</dbReference>
<dbReference type="SUPFAM" id="SSF56112">
    <property type="entry name" value="Protein kinase-like (PK-like)"/>
    <property type="match status" value="1"/>
</dbReference>
<gene>
    <name evidence="2" type="ORF">VJ786_05120</name>
</gene>
<dbReference type="EMBL" id="JAYLLN010000007">
    <property type="protein sequence ID" value="MEI5984280.1"/>
    <property type="molecule type" value="Genomic_DNA"/>
</dbReference>
<protein>
    <submittedName>
        <fullName evidence="2">Macrolide 2'-phosphotransferase</fullName>
    </submittedName>
</protein>
<sequence length="293" mass="33355">MIDQEIKHLAKEHGLALIDQIHFSEMGIDFRVGMAKDIQGKEWILRIPRRPEMLKQIQEEKNILSFVQPFLKVEIPDWVISTERLVAYPALKGKPVLTYDASYAVKWNMDQHNPHFVPSLAHTLYDLHQIPAEDAKKNHIKMMDAGDLRPEIDSRLTLVKSELGISEELESRYKAWLQQDALWPDFTSFIHGDLYAGHILTNQAGEITGIIDWTTAQFGDPSIDFSGHLNVFGEESLKELIQTYERLGGKTWDKLFEQTVERAAASALAYGYFAILTQDDTHIKGAKSLLGVL</sequence>
<organism evidence="2 3">
    <name type="scientific">Sphingobacterium tenebrionis</name>
    <dbReference type="NCBI Taxonomy" id="3111775"/>
    <lineage>
        <taxon>Bacteria</taxon>
        <taxon>Pseudomonadati</taxon>
        <taxon>Bacteroidota</taxon>
        <taxon>Sphingobacteriia</taxon>
        <taxon>Sphingobacteriales</taxon>
        <taxon>Sphingobacteriaceae</taxon>
        <taxon>Sphingobacterium</taxon>
    </lineage>
</organism>
<dbReference type="Pfam" id="PF01636">
    <property type="entry name" value="APH"/>
    <property type="match status" value="1"/>
</dbReference>
<evidence type="ECO:0000259" key="1">
    <source>
        <dbReference type="Pfam" id="PF01636"/>
    </source>
</evidence>
<reference evidence="2 3" key="1">
    <citation type="submission" date="2024-01" db="EMBL/GenBank/DDBJ databases">
        <title>Sphingobacterium tenebrionis sp. nov., a novel endophyte isolated from tenebrio molitor intestines.</title>
        <authorList>
            <person name="Zhang C."/>
        </authorList>
    </citation>
    <scope>NUCLEOTIDE SEQUENCE [LARGE SCALE GENOMIC DNA]</scope>
    <source>
        <strain evidence="2 3">PU5-4</strain>
    </source>
</reference>
<dbReference type="PANTHER" id="PTHR21310:SF15">
    <property type="entry name" value="AMINOGLYCOSIDE PHOSPHOTRANSFERASE DOMAIN-CONTAINING PROTEIN"/>
    <property type="match status" value="1"/>
</dbReference>
<dbReference type="InterPro" id="IPR011009">
    <property type="entry name" value="Kinase-like_dom_sf"/>
</dbReference>
<dbReference type="InterPro" id="IPR002575">
    <property type="entry name" value="Aminoglycoside_PTrfase"/>
</dbReference>